<feature type="domain" description="Peptidase C51" evidence="3">
    <location>
        <begin position="184"/>
        <end position="312"/>
    </location>
</feature>
<dbReference type="InterPro" id="IPR007921">
    <property type="entry name" value="CHAP_dom"/>
</dbReference>
<dbReference type="PROSITE" id="PS50911">
    <property type="entry name" value="CHAP"/>
    <property type="match status" value="1"/>
</dbReference>
<name>A0ABV2JEP6_9STRE</name>
<evidence type="ECO:0000256" key="1">
    <source>
        <dbReference type="ARBA" id="ARBA00001561"/>
    </source>
</evidence>
<dbReference type="Pfam" id="PF08481">
    <property type="entry name" value="GBS_Bsp-like"/>
    <property type="match status" value="1"/>
</dbReference>
<comment type="catalytic activity">
    <reaction evidence="1">
        <text>Hydrolyzes the link between N-acetylmuramoyl residues and L-amino acid residues in certain cell-wall glycopeptides.</text>
        <dbReference type="EC" id="3.5.1.28"/>
    </reaction>
</comment>
<dbReference type="InterPro" id="IPR003646">
    <property type="entry name" value="SH3-like_bac-type"/>
</dbReference>
<keyword evidence="5" id="KW-1185">Reference proteome</keyword>
<evidence type="ECO:0000256" key="2">
    <source>
        <dbReference type="ARBA" id="ARBA00011901"/>
    </source>
</evidence>
<dbReference type="SUPFAM" id="SSF54001">
    <property type="entry name" value="Cysteine proteinases"/>
    <property type="match status" value="1"/>
</dbReference>
<evidence type="ECO:0000259" key="3">
    <source>
        <dbReference type="PROSITE" id="PS50911"/>
    </source>
</evidence>
<evidence type="ECO:0000313" key="4">
    <source>
        <dbReference type="EMBL" id="MET3634238.1"/>
    </source>
</evidence>
<dbReference type="Gene3D" id="2.60.40.3760">
    <property type="match status" value="1"/>
</dbReference>
<evidence type="ECO:0000313" key="5">
    <source>
        <dbReference type="Proteomes" id="UP001549037"/>
    </source>
</evidence>
<dbReference type="InterPro" id="IPR013688">
    <property type="entry name" value="GBS_Bsp-like"/>
</dbReference>
<dbReference type="Pfam" id="PF08460">
    <property type="entry name" value="SH3_5"/>
    <property type="match status" value="2"/>
</dbReference>
<dbReference type="InterPro" id="IPR038765">
    <property type="entry name" value="Papain-like_cys_pep_sf"/>
</dbReference>
<protein>
    <recommendedName>
        <fullName evidence="2">N-acetylmuramoyl-L-alanine amidase</fullName>
        <ecNumber evidence="2">3.5.1.28</ecNumber>
    </recommendedName>
</protein>
<comment type="caution">
    <text evidence="4">The sequence shown here is derived from an EMBL/GenBank/DDBJ whole genome shotgun (WGS) entry which is preliminary data.</text>
</comment>
<reference evidence="4 5" key="1">
    <citation type="submission" date="2024-06" db="EMBL/GenBank/DDBJ databases">
        <title>Genomic Encyclopedia of Type Strains, Phase IV (KMG-IV): sequencing the most valuable type-strain genomes for metagenomic binning, comparative biology and taxonomic classification.</title>
        <authorList>
            <person name="Goeker M."/>
        </authorList>
    </citation>
    <scope>NUCLEOTIDE SEQUENCE [LARGE SCALE GENOMIC DNA]</scope>
    <source>
        <strain evidence="4 5">DSM 28302</strain>
    </source>
</reference>
<dbReference type="EMBL" id="JBEPLN010000011">
    <property type="protein sequence ID" value="MET3634238.1"/>
    <property type="molecule type" value="Genomic_DNA"/>
</dbReference>
<dbReference type="Proteomes" id="UP001549037">
    <property type="component" value="Unassembled WGS sequence"/>
</dbReference>
<accession>A0ABV2JEP6</accession>
<proteinExistence type="predicted"/>
<dbReference type="RefSeq" id="WP_354368425.1">
    <property type="nucleotide sequence ID" value="NZ_JBEPLN010000011.1"/>
</dbReference>
<gene>
    <name evidence="4" type="ORF">ABID28_000875</name>
</gene>
<dbReference type="Gene3D" id="2.30.30.40">
    <property type="entry name" value="SH3 Domains"/>
    <property type="match status" value="2"/>
</dbReference>
<dbReference type="EC" id="3.5.1.28" evidence="2"/>
<dbReference type="Gene3D" id="3.90.1720.10">
    <property type="entry name" value="endopeptidase domain like (from Nostoc punctiforme)"/>
    <property type="match status" value="1"/>
</dbReference>
<organism evidence="4 5">
    <name type="scientific">Streptococcus porcorum</name>
    <dbReference type="NCBI Taxonomy" id="701526"/>
    <lineage>
        <taxon>Bacteria</taxon>
        <taxon>Bacillati</taxon>
        <taxon>Bacillota</taxon>
        <taxon>Bacilli</taxon>
        <taxon>Lactobacillales</taxon>
        <taxon>Streptococcaceae</taxon>
        <taxon>Streptococcus</taxon>
    </lineage>
</organism>
<dbReference type="SMART" id="SM00287">
    <property type="entry name" value="SH3b"/>
    <property type="match status" value="2"/>
</dbReference>
<dbReference type="Pfam" id="PF05257">
    <property type="entry name" value="CHAP"/>
    <property type="match status" value="1"/>
</dbReference>
<sequence length="579" mass="63681">MENLKKYHFNLLLRKCTVGMLLVAGGLLTGNRQIVSAEQQESPTVSVVETLSEVSNPIDNLTTSGDAIEYSSTQLQSQDNSIINPEVGIVSEKDSVLDNSNEVEASGYDESKKVVESELILSDGVTNQSLSNNETKQNEPIIYLEPNTSAHVEYISVDEASENTVNESTNKIFYSDRSATSSLIGDNYRWKNGNINTDVDSWGYPVRQCTSFVAFRLAETNGFSNVSYLGNAGSWGYSAVNRGATVDSIPNIGAVAWFRPGEGWSDSTYGHVSWVAAVEGTDVILEEYNRSPNKYAYGTFRMPIKLVSGFIHFKDLVAHDTSSSTSNAVNGGGTLASSGTYHFTTRLYIKSEPKISSPNLAYYDAGQSVNYDKILSSDGYKWISYLSFQGNRRYIAVQKEQTTPTPSTTTGNIIIQNKNDVSGSFDVVITNVYSPKGLKEVKIPVWSSENGQDDLVWYSGIKQSDGTYKVSVTSNNHKNSVGLYNIHLYYVKNDGTLEGVATATTVVNKNTSQVTLPQSGTYHFTKRSYIKSSPTMSSPDLAYYDAGQSVNYDKVLISEGYQWISYISYAGNRRYIAVS</sequence>